<dbReference type="Gene3D" id="3.40.50.1820">
    <property type="entry name" value="alpha/beta hydrolase"/>
    <property type="match status" value="1"/>
</dbReference>
<comment type="caution">
    <text evidence="2">The sequence shown here is derived from an EMBL/GenBank/DDBJ whole genome shotgun (WGS) entry which is preliminary data.</text>
</comment>
<protein>
    <submittedName>
        <fullName evidence="2">Putative esterase</fullName>
    </submittedName>
</protein>
<sequence>MSIQEKNVTYTTQNTYATLNQLNENTKYVWLVFHGIGYLSRYFLKHFNGLNPEEHYVVAPQAPSKYYLKNEYKYVGASWLTKENTLTETENVMSYLEQVFKSENILDHPNLIVFGFSQGVSIALRWMVRNQVQPSALALYAGGIPKELKSEDFGYLDYSKVKIKSIYGDKDEFLNPERLKMEKEKLNALFRGNFELISFDGGHEIVLGIIENMI</sequence>
<evidence type="ECO:0000313" key="2">
    <source>
        <dbReference type="EMBL" id="PRX55179.1"/>
    </source>
</evidence>
<keyword evidence="3" id="KW-1185">Reference proteome</keyword>
<dbReference type="RefSeq" id="WP_106146860.1">
    <property type="nucleotide sequence ID" value="NZ_PVYX01000002.1"/>
</dbReference>
<dbReference type="Proteomes" id="UP000237640">
    <property type="component" value="Unassembled WGS sequence"/>
</dbReference>
<dbReference type="EMBL" id="PVYX01000002">
    <property type="protein sequence ID" value="PRX55179.1"/>
    <property type="molecule type" value="Genomic_DNA"/>
</dbReference>
<accession>A0A2T0MCG0</accession>
<organism evidence="2 3">
    <name type="scientific">Flagellimonas meridianipacifica</name>
    <dbReference type="NCBI Taxonomy" id="1080225"/>
    <lineage>
        <taxon>Bacteria</taxon>
        <taxon>Pseudomonadati</taxon>
        <taxon>Bacteroidota</taxon>
        <taxon>Flavobacteriia</taxon>
        <taxon>Flavobacteriales</taxon>
        <taxon>Flavobacteriaceae</taxon>
        <taxon>Flagellimonas</taxon>
    </lineage>
</organism>
<name>A0A2T0MCG0_9FLAO</name>
<dbReference type="Pfam" id="PF02230">
    <property type="entry name" value="Abhydrolase_2"/>
    <property type="match status" value="1"/>
</dbReference>
<reference evidence="2 3" key="1">
    <citation type="submission" date="2018-03" db="EMBL/GenBank/DDBJ databases">
        <title>Genomic Encyclopedia of Archaeal and Bacterial Type Strains, Phase II (KMG-II): from individual species to whole genera.</title>
        <authorList>
            <person name="Goeker M."/>
        </authorList>
    </citation>
    <scope>NUCLEOTIDE SEQUENCE [LARGE SCALE GENOMIC DNA]</scope>
    <source>
        <strain evidence="2 3">DSM 25027</strain>
    </source>
</reference>
<dbReference type="InterPro" id="IPR003140">
    <property type="entry name" value="PLipase/COase/thioEstase"/>
</dbReference>
<evidence type="ECO:0000259" key="1">
    <source>
        <dbReference type="Pfam" id="PF02230"/>
    </source>
</evidence>
<dbReference type="OrthoDB" id="595091at2"/>
<dbReference type="SUPFAM" id="SSF53474">
    <property type="entry name" value="alpha/beta-Hydrolases"/>
    <property type="match status" value="1"/>
</dbReference>
<dbReference type="AlphaFoldDB" id="A0A2T0MCG0"/>
<proteinExistence type="predicted"/>
<dbReference type="GO" id="GO:0016787">
    <property type="term" value="F:hydrolase activity"/>
    <property type="evidence" value="ECO:0007669"/>
    <property type="project" value="InterPro"/>
</dbReference>
<evidence type="ECO:0000313" key="3">
    <source>
        <dbReference type="Proteomes" id="UP000237640"/>
    </source>
</evidence>
<feature type="domain" description="Phospholipase/carboxylesterase/thioesterase" evidence="1">
    <location>
        <begin position="25"/>
        <end position="206"/>
    </location>
</feature>
<dbReference type="InterPro" id="IPR029058">
    <property type="entry name" value="AB_hydrolase_fold"/>
</dbReference>
<gene>
    <name evidence="2" type="ORF">CLV81_3586</name>
</gene>